<dbReference type="InterPro" id="IPR036514">
    <property type="entry name" value="SGNH_hydro_sf"/>
</dbReference>
<dbReference type="OMA" id="MKGNFPP"/>
<protein>
    <recommendedName>
        <fullName evidence="5">GDSL esterase/lipase</fullName>
    </recommendedName>
</protein>
<dbReference type="Proteomes" id="UP000243459">
    <property type="component" value="Chromosome 1"/>
</dbReference>
<dbReference type="Gene3D" id="3.40.50.1110">
    <property type="entry name" value="SGNH hydrolase"/>
    <property type="match status" value="1"/>
</dbReference>
<organism evidence="3 4">
    <name type="scientific">Asparagus officinalis</name>
    <name type="common">Garden asparagus</name>
    <dbReference type="NCBI Taxonomy" id="4686"/>
    <lineage>
        <taxon>Eukaryota</taxon>
        <taxon>Viridiplantae</taxon>
        <taxon>Streptophyta</taxon>
        <taxon>Embryophyta</taxon>
        <taxon>Tracheophyta</taxon>
        <taxon>Spermatophyta</taxon>
        <taxon>Magnoliopsida</taxon>
        <taxon>Liliopsida</taxon>
        <taxon>Asparagales</taxon>
        <taxon>Asparagaceae</taxon>
        <taxon>Asparagoideae</taxon>
        <taxon>Asparagus</taxon>
    </lineage>
</organism>
<evidence type="ECO:0000256" key="2">
    <source>
        <dbReference type="SAM" id="SignalP"/>
    </source>
</evidence>
<feature type="signal peptide" evidence="2">
    <location>
        <begin position="1"/>
        <end position="21"/>
    </location>
</feature>
<dbReference type="InterPro" id="IPR001087">
    <property type="entry name" value="GDSL"/>
</dbReference>
<dbReference type="PANTHER" id="PTHR45642:SF7">
    <property type="entry name" value="GDSL ESTERASE_LIPASE"/>
    <property type="match status" value="1"/>
</dbReference>
<sequence>MQRIVVFTTLLLVSCVHNAHAREARHQVRPWKTNCMLVFGDSTVDAGNNNRLSTTFKANFLPYGKDFFDGRPTGRFSDGRLACDFIAEFFGISTSVPAFLDPNLTPEQLKHGVSFGSASSGYDELTSTSAGVISMAKQVDYLKHYKLHLRKLFGPAEAQKITEDAIVVISAGTNDFIQNYYFYDNRSKEFTEPQYEDYLVSLISEYIKEINKLGPKRFTVVGVPPMGCLPVVKTLMSAEECYVKLNDVANSFNSKIARQLHTLRKQLSIKTHFLDVYQVFEQATKHPKKFGFTETTKGCCGSGTIEIGETCKGQTTCDDPTRFMYWDAVHPTQKMYKIIAEEAVQNIGDALLL</sequence>
<dbReference type="CDD" id="cd01837">
    <property type="entry name" value="SGNH_plant_lipase_like"/>
    <property type="match status" value="1"/>
</dbReference>
<name>A0A5P1FVP1_ASPOF</name>
<dbReference type="AlphaFoldDB" id="A0A5P1FVP1"/>
<dbReference type="OrthoDB" id="1600564at2759"/>
<evidence type="ECO:0008006" key="5">
    <source>
        <dbReference type="Google" id="ProtNLM"/>
    </source>
</evidence>
<dbReference type="GO" id="GO:0016788">
    <property type="term" value="F:hydrolase activity, acting on ester bonds"/>
    <property type="evidence" value="ECO:0007669"/>
    <property type="project" value="InterPro"/>
</dbReference>
<keyword evidence="2" id="KW-0732">Signal</keyword>
<comment type="similarity">
    <text evidence="1">Belongs to the 'GDSL' lipolytic enzyme family.</text>
</comment>
<evidence type="ECO:0000313" key="4">
    <source>
        <dbReference type="Proteomes" id="UP000243459"/>
    </source>
</evidence>
<keyword evidence="4" id="KW-1185">Reference proteome</keyword>
<evidence type="ECO:0000313" key="3">
    <source>
        <dbReference type="EMBL" id="ONK81567.1"/>
    </source>
</evidence>
<proteinExistence type="inferred from homology"/>
<dbReference type="InterPro" id="IPR050592">
    <property type="entry name" value="GDSL_lipolytic_enzyme"/>
</dbReference>
<dbReference type="SUPFAM" id="SSF52266">
    <property type="entry name" value="SGNH hydrolase"/>
    <property type="match status" value="1"/>
</dbReference>
<evidence type="ECO:0000256" key="1">
    <source>
        <dbReference type="ARBA" id="ARBA00008668"/>
    </source>
</evidence>
<reference evidence="4" key="1">
    <citation type="journal article" date="2017" name="Nat. Commun.">
        <title>The asparagus genome sheds light on the origin and evolution of a young Y chromosome.</title>
        <authorList>
            <person name="Harkess A."/>
            <person name="Zhou J."/>
            <person name="Xu C."/>
            <person name="Bowers J.E."/>
            <person name="Van der Hulst R."/>
            <person name="Ayyampalayam S."/>
            <person name="Mercati F."/>
            <person name="Riccardi P."/>
            <person name="McKain M.R."/>
            <person name="Kakrana A."/>
            <person name="Tang H."/>
            <person name="Ray J."/>
            <person name="Groenendijk J."/>
            <person name="Arikit S."/>
            <person name="Mathioni S.M."/>
            <person name="Nakano M."/>
            <person name="Shan H."/>
            <person name="Telgmann-Rauber A."/>
            <person name="Kanno A."/>
            <person name="Yue Z."/>
            <person name="Chen H."/>
            <person name="Li W."/>
            <person name="Chen Y."/>
            <person name="Xu X."/>
            <person name="Zhang Y."/>
            <person name="Luo S."/>
            <person name="Chen H."/>
            <person name="Gao J."/>
            <person name="Mao Z."/>
            <person name="Pires J.C."/>
            <person name="Luo M."/>
            <person name="Kudrna D."/>
            <person name="Wing R.A."/>
            <person name="Meyers B.C."/>
            <person name="Yi K."/>
            <person name="Kong H."/>
            <person name="Lavrijsen P."/>
            <person name="Sunseri F."/>
            <person name="Falavigna A."/>
            <person name="Ye Y."/>
            <person name="Leebens-Mack J.H."/>
            <person name="Chen G."/>
        </authorList>
    </citation>
    <scope>NUCLEOTIDE SEQUENCE [LARGE SCALE GENOMIC DNA]</scope>
    <source>
        <strain evidence="4">cv. DH0086</strain>
    </source>
</reference>
<dbReference type="EMBL" id="CM007381">
    <property type="protein sequence ID" value="ONK81567.1"/>
    <property type="molecule type" value="Genomic_DNA"/>
</dbReference>
<dbReference type="InterPro" id="IPR035669">
    <property type="entry name" value="SGNH_plant_lipase-like"/>
</dbReference>
<dbReference type="PANTHER" id="PTHR45642">
    <property type="entry name" value="GDSL ESTERASE/LIPASE EXL3"/>
    <property type="match status" value="1"/>
</dbReference>
<feature type="chain" id="PRO_5024349429" description="GDSL esterase/lipase" evidence="2">
    <location>
        <begin position="22"/>
        <end position="353"/>
    </location>
</feature>
<gene>
    <name evidence="3" type="ORF">A4U43_C01F30620</name>
</gene>
<dbReference type="PROSITE" id="PS51257">
    <property type="entry name" value="PROKAR_LIPOPROTEIN"/>
    <property type="match status" value="1"/>
</dbReference>
<accession>A0A5P1FVP1</accession>
<dbReference type="Gramene" id="ONK81567">
    <property type="protein sequence ID" value="ONK81567"/>
    <property type="gene ID" value="A4U43_C01F30620"/>
</dbReference>
<dbReference type="Pfam" id="PF00657">
    <property type="entry name" value="Lipase_GDSL"/>
    <property type="match status" value="1"/>
</dbReference>